<evidence type="ECO:0000313" key="3">
    <source>
        <dbReference type="Proteomes" id="UP000029227"/>
    </source>
</evidence>
<reference evidence="2 3" key="1">
    <citation type="journal article" date="2014" name="Genome Announc.">
        <title>Draft Genome Sequences of Two Vibrionaceae Species, Vibrio ponticus C121 and Photobacterium aphoticum C119, Isolated as Coral Reef Microbiota.</title>
        <authorList>
            <person name="Al-saari N."/>
            <person name="Meirelles P.M."/>
            <person name="Mino S."/>
            <person name="Suda W."/>
            <person name="Oshima K."/>
            <person name="Hattori M."/>
            <person name="Ohkuma M."/>
            <person name="Thompson F.L."/>
            <person name="Gomez-Gil B."/>
            <person name="Sawabe T."/>
            <person name="Sawabe T."/>
        </authorList>
    </citation>
    <scope>NUCLEOTIDE SEQUENCE [LARGE SCALE GENOMIC DNA]</scope>
    <source>
        <strain evidence="2 3">JCM 19237</strain>
    </source>
</reference>
<keyword evidence="1" id="KW-0812">Transmembrane</keyword>
<sequence>MNTPGVGYSLLFEEIDIKEDSEDLSEIDVATHWFNQMNRPGERSWFALITLLCVAMLYNGWQYMTALYYQHEMQGIQHAVPYPDVQPIDNDHLSVTVDIHECIYDKTQRLLKC</sequence>
<gene>
    <name evidence="2" type="ORF">JCM19237_5325</name>
</gene>
<evidence type="ECO:0000313" key="2">
    <source>
        <dbReference type="EMBL" id="GAL02432.1"/>
    </source>
</evidence>
<dbReference type="Proteomes" id="UP000029227">
    <property type="component" value="Unassembled WGS sequence"/>
</dbReference>
<feature type="transmembrane region" description="Helical" evidence="1">
    <location>
        <begin position="44"/>
        <end position="61"/>
    </location>
</feature>
<dbReference type="AlphaFoldDB" id="A0A090R480"/>
<protein>
    <submittedName>
        <fullName evidence="2">Uncharacterized protein</fullName>
    </submittedName>
</protein>
<accession>A0A090R480</accession>
<proteinExistence type="predicted"/>
<comment type="caution">
    <text evidence="2">The sequence shown here is derived from an EMBL/GenBank/DDBJ whole genome shotgun (WGS) entry which is preliminary data.</text>
</comment>
<evidence type="ECO:0000256" key="1">
    <source>
        <dbReference type="SAM" id="Phobius"/>
    </source>
</evidence>
<keyword evidence="1" id="KW-1133">Transmembrane helix</keyword>
<organism evidence="2 3">
    <name type="scientific">Photobacterium aphoticum</name>
    <dbReference type="NCBI Taxonomy" id="754436"/>
    <lineage>
        <taxon>Bacteria</taxon>
        <taxon>Pseudomonadati</taxon>
        <taxon>Pseudomonadota</taxon>
        <taxon>Gammaproteobacteria</taxon>
        <taxon>Vibrionales</taxon>
        <taxon>Vibrionaceae</taxon>
        <taxon>Photobacterium</taxon>
    </lineage>
</organism>
<name>A0A090R480_9GAMM</name>
<keyword evidence="1" id="KW-0472">Membrane</keyword>
<dbReference type="EMBL" id="BBMN01000001">
    <property type="protein sequence ID" value="GAL02432.1"/>
    <property type="molecule type" value="Genomic_DNA"/>
</dbReference>